<dbReference type="EMBL" id="LAZR01012033">
    <property type="protein sequence ID" value="KKM46567.1"/>
    <property type="molecule type" value="Genomic_DNA"/>
</dbReference>
<dbReference type="InterPro" id="IPR051547">
    <property type="entry name" value="TDP2-like"/>
</dbReference>
<dbReference type="SUPFAM" id="SSF56219">
    <property type="entry name" value="DNase I-like"/>
    <property type="match status" value="1"/>
</dbReference>
<sequence>MTVPAKLNLSVATNPNSTMLSVISYNVMFNNVYIQERHNALLALLKKNSADIICLQEVLTELVEWFSINLSGYSPVMDILQPTGRAYGELVFVKNGIIPVMYECVPLSGKMGRALQHVEIKKDQVTYNVVTFHLESMNCSKVRRSQLETMWKHIAHLPNVICCGDTNQTGKELYTVPNNILDAWEQTNGKIGEYTYYSSRFWDGDRKQRYDKVWYSNDFTVAGFGILGNKPIAQGIWISDHDGLYCLFK</sequence>
<evidence type="ECO:0000256" key="1">
    <source>
        <dbReference type="ARBA" id="ARBA00001936"/>
    </source>
</evidence>
<keyword evidence="8" id="KW-0234">DNA repair</keyword>
<dbReference type="InterPro" id="IPR036691">
    <property type="entry name" value="Endo/exonu/phosph_ase_sf"/>
</dbReference>
<comment type="cofactor">
    <cofactor evidence="2">
        <name>Mg(2+)</name>
        <dbReference type="ChEBI" id="CHEBI:18420"/>
    </cofactor>
</comment>
<dbReference type="GO" id="GO:0006302">
    <property type="term" value="P:double-strand break repair"/>
    <property type="evidence" value="ECO:0007669"/>
    <property type="project" value="TreeGrafter"/>
</dbReference>
<comment type="cofactor">
    <cofactor evidence="1">
        <name>Mn(2+)</name>
        <dbReference type="ChEBI" id="CHEBI:29035"/>
    </cofactor>
</comment>
<dbReference type="Gene3D" id="3.60.10.10">
    <property type="entry name" value="Endonuclease/exonuclease/phosphatase"/>
    <property type="match status" value="1"/>
</dbReference>
<dbReference type="PANTHER" id="PTHR15822:SF4">
    <property type="entry name" value="TYROSYL-DNA PHOSPHODIESTERASE 2"/>
    <property type="match status" value="1"/>
</dbReference>
<evidence type="ECO:0000256" key="8">
    <source>
        <dbReference type="ARBA" id="ARBA00023204"/>
    </source>
</evidence>
<dbReference type="Pfam" id="PF03372">
    <property type="entry name" value="Exo_endo_phos"/>
    <property type="match status" value="1"/>
</dbReference>
<keyword evidence="4" id="KW-0479">Metal-binding</keyword>
<dbReference type="InterPro" id="IPR005135">
    <property type="entry name" value="Endo/exonuclease/phosphatase"/>
</dbReference>
<keyword evidence="6" id="KW-0378">Hydrolase</keyword>
<dbReference type="GO" id="GO:0046872">
    <property type="term" value="F:metal ion binding"/>
    <property type="evidence" value="ECO:0007669"/>
    <property type="project" value="UniProtKB-KW"/>
</dbReference>
<organism evidence="10">
    <name type="scientific">marine sediment metagenome</name>
    <dbReference type="NCBI Taxonomy" id="412755"/>
    <lineage>
        <taxon>unclassified sequences</taxon>
        <taxon>metagenomes</taxon>
        <taxon>ecological metagenomes</taxon>
    </lineage>
</organism>
<gene>
    <name evidence="10" type="ORF">LCGC14_1559670</name>
</gene>
<keyword evidence="3" id="KW-0540">Nuclease</keyword>
<dbReference type="GO" id="GO:0005737">
    <property type="term" value="C:cytoplasm"/>
    <property type="evidence" value="ECO:0007669"/>
    <property type="project" value="TreeGrafter"/>
</dbReference>
<evidence type="ECO:0000256" key="2">
    <source>
        <dbReference type="ARBA" id="ARBA00001946"/>
    </source>
</evidence>
<proteinExistence type="predicted"/>
<evidence type="ECO:0000259" key="9">
    <source>
        <dbReference type="Pfam" id="PF03372"/>
    </source>
</evidence>
<name>A0A0F9J8V4_9ZZZZ</name>
<evidence type="ECO:0000256" key="6">
    <source>
        <dbReference type="ARBA" id="ARBA00022801"/>
    </source>
</evidence>
<keyword evidence="7" id="KW-0460">Magnesium</keyword>
<dbReference type="GO" id="GO:0003697">
    <property type="term" value="F:single-stranded DNA binding"/>
    <property type="evidence" value="ECO:0007669"/>
    <property type="project" value="TreeGrafter"/>
</dbReference>
<dbReference type="AlphaFoldDB" id="A0A0F9J8V4"/>
<accession>A0A0F9J8V4</accession>
<dbReference type="GO" id="GO:0070260">
    <property type="term" value="F:5'-tyrosyl-DNA phosphodiesterase activity"/>
    <property type="evidence" value="ECO:0007669"/>
    <property type="project" value="TreeGrafter"/>
</dbReference>
<dbReference type="GO" id="GO:0016605">
    <property type="term" value="C:PML body"/>
    <property type="evidence" value="ECO:0007669"/>
    <property type="project" value="TreeGrafter"/>
</dbReference>
<evidence type="ECO:0000256" key="4">
    <source>
        <dbReference type="ARBA" id="ARBA00022723"/>
    </source>
</evidence>
<evidence type="ECO:0000313" key="10">
    <source>
        <dbReference type="EMBL" id="KKM46567.1"/>
    </source>
</evidence>
<protein>
    <recommendedName>
        <fullName evidence="9">Endonuclease/exonuclease/phosphatase domain-containing protein</fullName>
    </recommendedName>
</protein>
<evidence type="ECO:0000256" key="7">
    <source>
        <dbReference type="ARBA" id="ARBA00022842"/>
    </source>
</evidence>
<reference evidence="10" key="1">
    <citation type="journal article" date="2015" name="Nature">
        <title>Complex archaea that bridge the gap between prokaryotes and eukaryotes.</title>
        <authorList>
            <person name="Spang A."/>
            <person name="Saw J.H."/>
            <person name="Jorgensen S.L."/>
            <person name="Zaremba-Niedzwiedzka K."/>
            <person name="Martijn J."/>
            <person name="Lind A.E."/>
            <person name="van Eijk R."/>
            <person name="Schleper C."/>
            <person name="Guy L."/>
            <person name="Ettema T.J."/>
        </authorList>
    </citation>
    <scope>NUCLEOTIDE SEQUENCE</scope>
</reference>
<feature type="domain" description="Endonuclease/exonuclease/phosphatase" evidence="9">
    <location>
        <begin position="23"/>
        <end position="241"/>
    </location>
</feature>
<dbReference type="GO" id="GO:0004518">
    <property type="term" value="F:nuclease activity"/>
    <property type="evidence" value="ECO:0007669"/>
    <property type="project" value="UniProtKB-KW"/>
</dbReference>
<evidence type="ECO:0000256" key="3">
    <source>
        <dbReference type="ARBA" id="ARBA00022722"/>
    </source>
</evidence>
<evidence type="ECO:0000256" key="5">
    <source>
        <dbReference type="ARBA" id="ARBA00022763"/>
    </source>
</evidence>
<dbReference type="PANTHER" id="PTHR15822">
    <property type="entry name" value="TRAF AND TNF RECEPTOR-ASSOCIATED PROTEIN"/>
    <property type="match status" value="1"/>
</dbReference>
<comment type="caution">
    <text evidence="10">The sequence shown here is derived from an EMBL/GenBank/DDBJ whole genome shotgun (WGS) entry which is preliminary data.</text>
</comment>
<keyword evidence="5" id="KW-0227">DNA damage</keyword>